<evidence type="ECO:0000313" key="2">
    <source>
        <dbReference type="Proteomes" id="UP001055439"/>
    </source>
</evidence>
<keyword evidence="2" id="KW-1185">Reference proteome</keyword>
<dbReference type="Proteomes" id="UP001055439">
    <property type="component" value="Chromosome 2"/>
</dbReference>
<organism evidence="1 2">
    <name type="scientific">Musa troglodytarum</name>
    <name type="common">fe'i banana</name>
    <dbReference type="NCBI Taxonomy" id="320322"/>
    <lineage>
        <taxon>Eukaryota</taxon>
        <taxon>Viridiplantae</taxon>
        <taxon>Streptophyta</taxon>
        <taxon>Embryophyta</taxon>
        <taxon>Tracheophyta</taxon>
        <taxon>Spermatophyta</taxon>
        <taxon>Magnoliopsida</taxon>
        <taxon>Liliopsida</taxon>
        <taxon>Zingiberales</taxon>
        <taxon>Musaceae</taxon>
        <taxon>Musa</taxon>
    </lineage>
</organism>
<sequence length="52" mass="6294">MYHQRGWWGYDVWFEICAKPYQHHYCLLDTLVGFRRISGKSSINFSFFEVAC</sequence>
<gene>
    <name evidence="1" type="ORF">MUK42_06907</name>
</gene>
<reference evidence="1" key="1">
    <citation type="submission" date="2022-05" db="EMBL/GenBank/DDBJ databases">
        <title>The Musa troglodytarum L. genome provides insights into the mechanism of non-climacteric behaviour and enrichment of carotenoids.</title>
        <authorList>
            <person name="Wang J."/>
        </authorList>
    </citation>
    <scope>NUCLEOTIDE SEQUENCE</scope>
    <source>
        <tissue evidence="1">Leaf</tissue>
    </source>
</reference>
<proteinExistence type="predicted"/>
<protein>
    <submittedName>
        <fullName evidence="1">Uncharacterized protein</fullName>
    </submittedName>
</protein>
<accession>A0A9E7F8A7</accession>
<name>A0A9E7F8A7_9LILI</name>
<evidence type="ECO:0000313" key="1">
    <source>
        <dbReference type="EMBL" id="URD91269.1"/>
    </source>
</evidence>
<dbReference type="AlphaFoldDB" id="A0A9E7F8A7"/>
<dbReference type="EMBL" id="CP097504">
    <property type="protein sequence ID" value="URD91269.1"/>
    <property type="molecule type" value="Genomic_DNA"/>
</dbReference>